<dbReference type="InterPro" id="IPR051016">
    <property type="entry name" value="Diverse_Substrate_AcTransf"/>
</dbReference>
<feature type="domain" description="N-acetyltransferase" evidence="4">
    <location>
        <begin position="3"/>
        <end position="154"/>
    </location>
</feature>
<accession>A0A1F8E3F9</accession>
<comment type="similarity">
    <text evidence="1">Belongs to the acetyltransferase family.</text>
</comment>
<dbReference type="InterPro" id="IPR016181">
    <property type="entry name" value="Acyl_CoA_acyltransferase"/>
</dbReference>
<evidence type="ECO:0000256" key="3">
    <source>
        <dbReference type="ARBA" id="ARBA00023315"/>
    </source>
</evidence>
<dbReference type="AlphaFoldDB" id="A0A1F8E3F9"/>
<dbReference type="CDD" id="cd04301">
    <property type="entry name" value="NAT_SF"/>
    <property type="match status" value="1"/>
</dbReference>
<dbReference type="PANTHER" id="PTHR10545:SF29">
    <property type="entry name" value="GH14572P-RELATED"/>
    <property type="match status" value="1"/>
</dbReference>
<keyword evidence="2 5" id="KW-0808">Transferase</keyword>
<dbReference type="Pfam" id="PF00583">
    <property type="entry name" value="Acetyltransf_1"/>
    <property type="match status" value="1"/>
</dbReference>
<protein>
    <submittedName>
        <fullName evidence="5">GNAT family N-acetyltransferase</fullName>
    </submittedName>
</protein>
<dbReference type="SUPFAM" id="SSF55729">
    <property type="entry name" value="Acyl-CoA N-acyltransferases (Nat)"/>
    <property type="match status" value="1"/>
</dbReference>
<dbReference type="InterPro" id="IPR017255">
    <property type="entry name" value="AcTrfase_GNAT_prd"/>
</dbReference>
<gene>
    <name evidence="5" type="ORF">A2610_02550</name>
</gene>
<dbReference type="InterPro" id="IPR000182">
    <property type="entry name" value="GNAT_dom"/>
</dbReference>
<organism evidence="5 6">
    <name type="scientific">Candidatus Wolfebacteria bacterium RIFOXYD1_FULL_48_65</name>
    <dbReference type="NCBI Taxonomy" id="1802561"/>
    <lineage>
        <taxon>Bacteria</taxon>
        <taxon>Candidatus Wolfeibacteriota</taxon>
    </lineage>
</organism>
<evidence type="ECO:0000259" key="4">
    <source>
        <dbReference type="PROSITE" id="PS51186"/>
    </source>
</evidence>
<dbReference type="Gene3D" id="3.40.630.30">
    <property type="match status" value="1"/>
</dbReference>
<dbReference type="EMBL" id="MGIV01000008">
    <property type="protein sequence ID" value="OGM95354.1"/>
    <property type="molecule type" value="Genomic_DNA"/>
</dbReference>
<sequence>MEITIRKATEEDFFAILSLIKELAVFEKAPEKVTNSVEQMRSEKDFFQCYIAETDDKEIVGMAVFFFAYYTWVGKSLYLDDLYVKEAHRGNKIGEKLLKKIFEVAQNENCKRVEFQVSKWNSSAIEMYKKYGADIDTESSICKFNEAMIKEFKL</sequence>
<name>A0A1F8E3F9_9BACT</name>
<evidence type="ECO:0000256" key="2">
    <source>
        <dbReference type="ARBA" id="ARBA00022679"/>
    </source>
</evidence>
<proteinExistence type="inferred from homology"/>
<dbReference type="Proteomes" id="UP000179057">
    <property type="component" value="Unassembled WGS sequence"/>
</dbReference>
<reference evidence="5 6" key="1">
    <citation type="journal article" date="2016" name="Nat. Commun.">
        <title>Thousands of microbial genomes shed light on interconnected biogeochemical processes in an aquifer system.</title>
        <authorList>
            <person name="Anantharaman K."/>
            <person name="Brown C.T."/>
            <person name="Hug L.A."/>
            <person name="Sharon I."/>
            <person name="Castelle C.J."/>
            <person name="Probst A.J."/>
            <person name="Thomas B.C."/>
            <person name="Singh A."/>
            <person name="Wilkins M.J."/>
            <person name="Karaoz U."/>
            <person name="Brodie E.L."/>
            <person name="Williams K.H."/>
            <person name="Hubbard S.S."/>
            <person name="Banfield J.F."/>
        </authorList>
    </citation>
    <scope>NUCLEOTIDE SEQUENCE [LARGE SCALE GENOMIC DNA]</scope>
</reference>
<dbReference type="PANTHER" id="PTHR10545">
    <property type="entry name" value="DIAMINE N-ACETYLTRANSFERASE"/>
    <property type="match status" value="1"/>
</dbReference>
<dbReference type="PIRSF" id="PIRSF037663">
    <property type="entry name" value="Acetyltransf_GNAT_prd"/>
    <property type="match status" value="1"/>
</dbReference>
<dbReference type="FunFam" id="3.40.630.30:FF:000064">
    <property type="entry name" value="GNAT family acetyltransferase"/>
    <property type="match status" value="1"/>
</dbReference>
<comment type="caution">
    <text evidence="5">The sequence shown here is derived from an EMBL/GenBank/DDBJ whole genome shotgun (WGS) entry which is preliminary data.</text>
</comment>
<evidence type="ECO:0000313" key="5">
    <source>
        <dbReference type="EMBL" id="OGM95354.1"/>
    </source>
</evidence>
<dbReference type="PROSITE" id="PS51186">
    <property type="entry name" value="GNAT"/>
    <property type="match status" value="1"/>
</dbReference>
<dbReference type="GO" id="GO:0008080">
    <property type="term" value="F:N-acetyltransferase activity"/>
    <property type="evidence" value="ECO:0007669"/>
    <property type="project" value="UniProtKB-ARBA"/>
</dbReference>
<keyword evidence="3" id="KW-0012">Acyltransferase</keyword>
<evidence type="ECO:0000313" key="6">
    <source>
        <dbReference type="Proteomes" id="UP000179057"/>
    </source>
</evidence>
<evidence type="ECO:0000256" key="1">
    <source>
        <dbReference type="ARBA" id="ARBA00008694"/>
    </source>
</evidence>